<dbReference type="InterPro" id="IPR038404">
    <property type="entry name" value="TRAP_DctP_sf"/>
</dbReference>
<dbReference type="NCBIfam" id="TIGR00787">
    <property type="entry name" value="dctP"/>
    <property type="match status" value="1"/>
</dbReference>
<reference evidence="4 5" key="1">
    <citation type="submission" date="2014-02" db="EMBL/GenBank/DDBJ databases">
        <title>Draft genome sequence of Lysinibacillus massiliensis CCUG 49529.</title>
        <authorList>
            <person name="Zhang F."/>
            <person name="Wang G."/>
            <person name="Zhang L."/>
        </authorList>
    </citation>
    <scope>NUCLEOTIDE SEQUENCE [LARGE SCALE GENOMIC DNA]</scope>
    <source>
        <strain evidence="4 5">CCUG 49529</strain>
    </source>
</reference>
<dbReference type="EMBL" id="JPVQ01000005">
    <property type="protein sequence ID" value="KGR91687.1"/>
    <property type="molecule type" value="Genomic_DNA"/>
</dbReference>
<keyword evidence="2" id="KW-0813">Transport</keyword>
<accession>A0A0A3JXE9</accession>
<dbReference type="NCBIfam" id="NF037995">
    <property type="entry name" value="TRAP_S1"/>
    <property type="match status" value="1"/>
</dbReference>
<dbReference type="GO" id="GO:0055085">
    <property type="term" value="P:transmembrane transport"/>
    <property type="evidence" value="ECO:0007669"/>
    <property type="project" value="InterPro"/>
</dbReference>
<sequence>MKRVFGIFTFCIIMIIPFIILASSQSKDYPYDYEQLSQEERLVIHFSHVVGEDTPKGMAARKFADLLKERSKGYIEVQVFSNGTLYKDGEEMNALSRGDIQLIAPAISKLTDFVPEISVFDLPYAFHSLEEVHEYAESAAGRRLKEKLKEHNLYAIGLWDSGFKQLSNRFHPIDELNDLTNLRMRIMPSDILVQQFSLIGAHPRKYEFNAVYHELQIGSVDGQENTLTNITSKNLYSLQDYLTISNHGYLGYFVLFNLDFWNSLDADVQQLITETFKEVQQWEWNLTEQLNNQTLTDIENCNCIEIHYLSDEDVKEWEEQFQPVYDYYKSKYSEEFINALPKFQSDS</sequence>
<name>A0A0A3JXE9_9BACL</name>
<proteinExistence type="inferred from homology"/>
<comment type="caution">
    <text evidence="4">The sequence shown here is derived from an EMBL/GenBank/DDBJ whole genome shotgun (WGS) entry which is preliminary data.</text>
</comment>
<comment type="similarity">
    <text evidence="1">Belongs to the bacterial solute-binding protein 7 family.</text>
</comment>
<dbReference type="PIRSF" id="PIRSF006470">
    <property type="entry name" value="DctB"/>
    <property type="match status" value="1"/>
</dbReference>
<protein>
    <submittedName>
        <fullName evidence="4">C4-dicarboxylate ABC transporter</fullName>
    </submittedName>
</protein>
<evidence type="ECO:0000256" key="1">
    <source>
        <dbReference type="ARBA" id="ARBA00009023"/>
    </source>
</evidence>
<gene>
    <name evidence="4" type="ORF">CD30_05095</name>
</gene>
<evidence type="ECO:0000313" key="4">
    <source>
        <dbReference type="EMBL" id="KGR91687.1"/>
    </source>
</evidence>
<dbReference type="AlphaFoldDB" id="A0A0A3JXE9"/>
<dbReference type="Gene3D" id="3.40.190.170">
    <property type="entry name" value="Bacterial extracellular solute-binding protein, family 7"/>
    <property type="match status" value="1"/>
</dbReference>
<dbReference type="GO" id="GO:0030288">
    <property type="term" value="C:outer membrane-bounded periplasmic space"/>
    <property type="evidence" value="ECO:0007669"/>
    <property type="project" value="InterPro"/>
</dbReference>
<dbReference type="Pfam" id="PF03480">
    <property type="entry name" value="DctP"/>
    <property type="match status" value="1"/>
</dbReference>
<dbReference type="PANTHER" id="PTHR33376">
    <property type="match status" value="1"/>
</dbReference>
<evidence type="ECO:0000313" key="5">
    <source>
        <dbReference type="Proteomes" id="UP000030595"/>
    </source>
</evidence>
<organism evidence="4 5">
    <name type="scientific">Ureibacillus massiliensis 4400831 = CIP 108448 = CCUG 49529</name>
    <dbReference type="NCBI Taxonomy" id="1211035"/>
    <lineage>
        <taxon>Bacteria</taxon>
        <taxon>Bacillati</taxon>
        <taxon>Bacillota</taxon>
        <taxon>Bacilli</taxon>
        <taxon>Bacillales</taxon>
        <taxon>Caryophanaceae</taxon>
        <taxon>Ureibacillus</taxon>
    </lineage>
</organism>
<dbReference type="Proteomes" id="UP000030595">
    <property type="component" value="Unassembled WGS sequence"/>
</dbReference>
<dbReference type="eggNOG" id="COG1638">
    <property type="taxonomic scope" value="Bacteria"/>
</dbReference>
<dbReference type="InterPro" id="IPR004682">
    <property type="entry name" value="TRAP_DctP"/>
</dbReference>
<evidence type="ECO:0000256" key="3">
    <source>
        <dbReference type="ARBA" id="ARBA00022729"/>
    </source>
</evidence>
<dbReference type="InterPro" id="IPR018389">
    <property type="entry name" value="DctP_fam"/>
</dbReference>
<keyword evidence="3" id="KW-0732">Signal</keyword>
<keyword evidence="5" id="KW-1185">Reference proteome</keyword>
<evidence type="ECO:0000256" key="2">
    <source>
        <dbReference type="ARBA" id="ARBA00022448"/>
    </source>
</evidence>
<dbReference type="RefSeq" id="WP_036173252.1">
    <property type="nucleotide sequence ID" value="NZ_AVCZ01000005.1"/>
</dbReference>
<dbReference type="PANTHER" id="PTHR33376:SF7">
    <property type="entry name" value="C4-DICARBOXYLATE-BINDING PROTEIN DCTB"/>
    <property type="match status" value="1"/>
</dbReference>